<keyword evidence="16" id="KW-1133">Transmembrane helix</keyword>
<evidence type="ECO:0000256" key="3">
    <source>
        <dbReference type="ARBA" id="ARBA00022448"/>
    </source>
</evidence>
<dbReference type="PANTHER" id="PTHR33619:SF3">
    <property type="entry name" value="POLYSACCHARIDE EXPORT PROTEIN GFCE-RELATED"/>
    <property type="match status" value="1"/>
</dbReference>
<protein>
    <submittedName>
        <fullName evidence="20">Protein involved in polysaccharide export, contains SLBB domain of the beta-grasp fold</fullName>
    </submittedName>
</protein>
<dbReference type="GO" id="GO:0046930">
    <property type="term" value="C:pore complex"/>
    <property type="evidence" value="ECO:0007669"/>
    <property type="project" value="UniProtKB-KW"/>
</dbReference>
<evidence type="ECO:0000256" key="6">
    <source>
        <dbReference type="ARBA" id="ARBA00022692"/>
    </source>
</evidence>
<comment type="subcellular location">
    <subcellularLocation>
        <location evidence="1">Cell outer membrane</location>
        <topology evidence="1">Multi-pass membrane protein</topology>
    </subcellularLocation>
</comment>
<dbReference type="Proteomes" id="UP000198598">
    <property type="component" value="Unassembled WGS sequence"/>
</dbReference>
<dbReference type="EMBL" id="FOLQ01000028">
    <property type="protein sequence ID" value="SFF09984.1"/>
    <property type="molecule type" value="Genomic_DNA"/>
</dbReference>
<dbReference type="Pfam" id="PF02563">
    <property type="entry name" value="Poly_export"/>
    <property type="match status" value="1"/>
</dbReference>
<dbReference type="InterPro" id="IPR054765">
    <property type="entry name" value="SLBB_dom"/>
</dbReference>
<evidence type="ECO:0000256" key="14">
    <source>
        <dbReference type="ARBA" id="ARBA00023288"/>
    </source>
</evidence>
<evidence type="ECO:0000259" key="19">
    <source>
        <dbReference type="Pfam" id="PF22461"/>
    </source>
</evidence>
<feature type="compositionally biased region" description="Polar residues" evidence="15">
    <location>
        <begin position="74"/>
        <end position="90"/>
    </location>
</feature>
<name>A0A1I2FX35_9BACT</name>
<dbReference type="Pfam" id="PF10531">
    <property type="entry name" value="SLBB"/>
    <property type="match status" value="5"/>
</dbReference>
<dbReference type="STRING" id="662367.SAMN05216167_12845"/>
<evidence type="ECO:0000256" key="8">
    <source>
        <dbReference type="ARBA" id="ARBA00023047"/>
    </source>
</evidence>
<feature type="domain" description="SLBB" evidence="19">
    <location>
        <begin position="580"/>
        <end position="655"/>
    </location>
</feature>
<feature type="domain" description="Soluble ligand binding" evidence="18">
    <location>
        <begin position="664"/>
        <end position="699"/>
    </location>
</feature>
<dbReference type="OrthoDB" id="9808948at2"/>
<feature type="domain" description="Soluble ligand binding" evidence="18">
    <location>
        <begin position="390"/>
        <end position="435"/>
    </location>
</feature>
<keyword evidence="3" id="KW-0813">Transport</keyword>
<dbReference type="InterPro" id="IPR049712">
    <property type="entry name" value="Poly_export"/>
</dbReference>
<keyword evidence="12" id="KW-0564">Palmitate</keyword>
<keyword evidence="21" id="KW-1185">Reference proteome</keyword>
<keyword evidence="9" id="KW-0406">Ion transport</keyword>
<comment type="similarity">
    <text evidence="2">Belongs to the BexD/CtrA/VexA family.</text>
</comment>
<evidence type="ECO:0000256" key="13">
    <source>
        <dbReference type="ARBA" id="ARBA00023237"/>
    </source>
</evidence>
<keyword evidence="4" id="KW-1134">Transmembrane beta strand</keyword>
<feature type="domain" description="Polysaccharide export protein N-terminal" evidence="17">
    <location>
        <begin position="135"/>
        <end position="201"/>
    </location>
</feature>
<evidence type="ECO:0000256" key="15">
    <source>
        <dbReference type="SAM" id="MobiDB-lite"/>
    </source>
</evidence>
<dbReference type="GO" id="GO:0009279">
    <property type="term" value="C:cell outer membrane"/>
    <property type="evidence" value="ECO:0007669"/>
    <property type="project" value="UniProtKB-SubCell"/>
</dbReference>
<dbReference type="GO" id="GO:0006811">
    <property type="term" value="P:monoatomic ion transport"/>
    <property type="evidence" value="ECO:0007669"/>
    <property type="project" value="UniProtKB-KW"/>
</dbReference>
<organism evidence="20 21">
    <name type="scientific">Spirosoma endophyticum</name>
    <dbReference type="NCBI Taxonomy" id="662367"/>
    <lineage>
        <taxon>Bacteria</taxon>
        <taxon>Pseudomonadati</taxon>
        <taxon>Bacteroidota</taxon>
        <taxon>Cytophagia</taxon>
        <taxon>Cytophagales</taxon>
        <taxon>Cytophagaceae</taxon>
        <taxon>Spirosoma</taxon>
    </lineage>
</organism>
<dbReference type="InterPro" id="IPR003715">
    <property type="entry name" value="Poly_export_N"/>
</dbReference>
<evidence type="ECO:0000256" key="5">
    <source>
        <dbReference type="ARBA" id="ARBA00022597"/>
    </source>
</evidence>
<feature type="domain" description="Soluble ligand binding" evidence="18">
    <location>
        <begin position="223"/>
        <end position="269"/>
    </location>
</feature>
<evidence type="ECO:0000256" key="11">
    <source>
        <dbReference type="ARBA" id="ARBA00023136"/>
    </source>
</evidence>
<dbReference type="Pfam" id="PF22461">
    <property type="entry name" value="SLBB_2"/>
    <property type="match status" value="1"/>
</dbReference>
<keyword evidence="6 16" id="KW-0812">Transmembrane</keyword>
<feature type="domain" description="Soluble ligand binding" evidence="18">
    <location>
        <begin position="310"/>
        <end position="351"/>
    </location>
</feature>
<evidence type="ECO:0000256" key="7">
    <source>
        <dbReference type="ARBA" id="ARBA00022729"/>
    </source>
</evidence>
<evidence type="ECO:0000313" key="21">
    <source>
        <dbReference type="Proteomes" id="UP000198598"/>
    </source>
</evidence>
<keyword evidence="11 16" id="KW-0472">Membrane</keyword>
<reference evidence="20 21" key="1">
    <citation type="submission" date="2016-10" db="EMBL/GenBank/DDBJ databases">
        <authorList>
            <person name="de Groot N.N."/>
        </authorList>
    </citation>
    <scope>NUCLEOTIDE SEQUENCE [LARGE SCALE GENOMIC DNA]</scope>
    <source>
        <strain evidence="20 21">DSM 26130</strain>
    </source>
</reference>
<keyword evidence="10" id="KW-0626">Porin</keyword>
<keyword evidence="14" id="KW-0449">Lipoprotein</keyword>
<evidence type="ECO:0000256" key="10">
    <source>
        <dbReference type="ARBA" id="ARBA00023114"/>
    </source>
</evidence>
<evidence type="ECO:0000313" key="20">
    <source>
        <dbReference type="EMBL" id="SFF09984.1"/>
    </source>
</evidence>
<evidence type="ECO:0000256" key="4">
    <source>
        <dbReference type="ARBA" id="ARBA00022452"/>
    </source>
</evidence>
<dbReference type="GO" id="GO:0015288">
    <property type="term" value="F:porin activity"/>
    <property type="evidence" value="ECO:0007669"/>
    <property type="project" value="UniProtKB-KW"/>
</dbReference>
<evidence type="ECO:0000259" key="17">
    <source>
        <dbReference type="Pfam" id="PF02563"/>
    </source>
</evidence>
<keyword evidence="8" id="KW-0625">Polysaccharide transport</keyword>
<proteinExistence type="inferred from homology"/>
<accession>A0A1I2FX35</accession>
<dbReference type="AlphaFoldDB" id="A0A1I2FX35"/>
<dbReference type="GO" id="GO:0015159">
    <property type="term" value="F:polysaccharide transmembrane transporter activity"/>
    <property type="evidence" value="ECO:0007669"/>
    <property type="project" value="InterPro"/>
</dbReference>
<gene>
    <name evidence="20" type="ORF">SAMN05216167_12845</name>
</gene>
<evidence type="ECO:0000256" key="12">
    <source>
        <dbReference type="ARBA" id="ARBA00023139"/>
    </source>
</evidence>
<evidence type="ECO:0000256" key="9">
    <source>
        <dbReference type="ARBA" id="ARBA00023065"/>
    </source>
</evidence>
<sequence>MIRRTLIIILLMLYPLWGGYNLLLAQAVNNLTDEQVTQFVQQARISGMTETQMEALALTRGFTPADINRMRQRISQLQPSSGRPTTTPETNVVREQPATPSPPATTTAAASTPAVFGASLFTSVNLSFEPNLRMPTPRNYIIGPDDELIIDVYGNAQQTYRPRVSPEGSIRIENLSPIYVNGLTIEQAEQRVIGRLKTLYQGINTSASGVQAQVTLGSVRSIKVTLLGQVVRPGTYTLSSLATVFNALYAAGGPAPGRGSFRDIRVYRSNRLVRTLDCYDFLLRADQKDNIRLLDQDIIFVDHYGTHIELAGEVKQPGLYEMRRGETLKSALAFAGGFSDRAYTASINLLRNTPTQQQLTTIPTTDIAQFVPQGGDHYVVGTILDRVENKVSVSGAVFRPGDYALSKEGTLKQLITRAEGLREDAFLNRATIRRLRNNLDPEVISVDLGKLLRGEIADIALYREDHLHISTLGELRQQRSVSVQGAVNKSGTFDFADSMTVANLIVLAEGFSDAAISSRMEIARRVKTDTSGLPNDQNVRLIVFEIDQNLRLNPADAKLTLRPFDQVFVRASPRYEAQKGVSIAGEVVYPGGYAIRTKSDHITDLISRAGGLKPEAYLPAARFTRRGESISLDLKKILDDSAVAGNLLLEDGDVLTLPRRPDIIRIRGEVLNPATVEFDPAKSFRDYIGETGGFTNKALKRKAYAIGANGKIKPTRSLLGIRSYPTIERGADIVVPAVPSKEPDKGSSAERAAWLTVIASGVAVILTALRLITN</sequence>
<evidence type="ECO:0000256" key="16">
    <source>
        <dbReference type="SAM" id="Phobius"/>
    </source>
</evidence>
<keyword evidence="13" id="KW-0998">Cell outer membrane</keyword>
<dbReference type="InterPro" id="IPR019554">
    <property type="entry name" value="Soluble_ligand-bd"/>
</dbReference>
<feature type="domain" description="Soluble ligand binding" evidence="18">
    <location>
        <begin position="481"/>
        <end position="527"/>
    </location>
</feature>
<dbReference type="PANTHER" id="PTHR33619">
    <property type="entry name" value="POLYSACCHARIDE EXPORT PROTEIN GFCE-RELATED"/>
    <property type="match status" value="1"/>
</dbReference>
<feature type="transmembrane region" description="Helical" evidence="16">
    <location>
        <begin position="752"/>
        <end position="772"/>
    </location>
</feature>
<keyword evidence="5" id="KW-0762">Sugar transport</keyword>
<feature type="region of interest" description="Disordered" evidence="15">
    <location>
        <begin position="74"/>
        <end position="109"/>
    </location>
</feature>
<evidence type="ECO:0000256" key="1">
    <source>
        <dbReference type="ARBA" id="ARBA00004571"/>
    </source>
</evidence>
<keyword evidence="7" id="KW-0732">Signal</keyword>
<evidence type="ECO:0000256" key="2">
    <source>
        <dbReference type="ARBA" id="ARBA00009450"/>
    </source>
</evidence>
<evidence type="ECO:0000259" key="18">
    <source>
        <dbReference type="Pfam" id="PF10531"/>
    </source>
</evidence>
<dbReference type="Gene3D" id="3.10.560.10">
    <property type="entry name" value="Outer membrane lipoprotein wza domain like"/>
    <property type="match status" value="6"/>
</dbReference>